<evidence type="ECO:0000256" key="6">
    <source>
        <dbReference type="ARBA" id="ARBA00022989"/>
    </source>
</evidence>
<dbReference type="InterPro" id="IPR004268">
    <property type="entry name" value="MurJ"/>
</dbReference>
<dbReference type="OrthoDB" id="9816572at2"/>
<keyword evidence="6 10" id="KW-1133">Transmembrane helix</keyword>
<comment type="function">
    <text evidence="8 10 11">Involved in peptidoglycan biosynthesis. Transports lipid-linked peptidoglycan precursors from the inner to the outer leaflet of the cytoplasmic membrane.</text>
</comment>
<comment type="subcellular location">
    <subcellularLocation>
        <location evidence="10">Cell inner membrane</location>
        <topology evidence="10">Multi-pass membrane protein</topology>
    </subcellularLocation>
    <subcellularLocation>
        <location evidence="1">Cell membrane</location>
        <topology evidence="1">Multi-pass membrane protein</topology>
    </subcellularLocation>
</comment>
<dbReference type="PIRSF" id="PIRSF002869">
    <property type="entry name" value="MviN"/>
    <property type="match status" value="1"/>
</dbReference>
<feature type="transmembrane region" description="Helical" evidence="10">
    <location>
        <begin position="348"/>
        <end position="369"/>
    </location>
</feature>
<feature type="transmembrane region" description="Helical" evidence="10">
    <location>
        <begin position="157"/>
        <end position="176"/>
    </location>
</feature>
<comment type="caution">
    <text evidence="13">The sequence shown here is derived from an EMBL/GenBank/DDBJ whole genome shotgun (WGS) entry which is preliminary data.</text>
</comment>
<dbReference type="GO" id="GO:0009252">
    <property type="term" value="P:peptidoglycan biosynthetic process"/>
    <property type="evidence" value="ECO:0007669"/>
    <property type="project" value="UniProtKB-UniRule"/>
</dbReference>
<dbReference type="EMBL" id="RQXX01000004">
    <property type="protein sequence ID" value="RVV97421.1"/>
    <property type="molecule type" value="Genomic_DNA"/>
</dbReference>
<dbReference type="InterPro" id="IPR051050">
    <property type="entry name" value="Lipid_II_flippase_MurJ/MviN"/>
</dbReference>
<proteinExistence type="inferred from homology"/>
<dbReference type="Pfam" id="PF03023">
    <property type="entry name" value="MurJ"/>
    <property type="match status" value="1"/>
</dbReference>
<feature type="compositionally biased region" description="Low complexity" evidence="12">
    <location>
        <begin position="511"/>
        <end position="527"/>
    </location>
</feature>
<keyword evidence="5 10" id="KW-0573">Peptidoglycan synthesis</keyword>
<dbReference type="RefSeq" id="WP_127907016.1">
    <property type="nucleotide sequence ID" value="NZ_RQXX01000004.1"/>
</dbReference>
<evidence type="ECO:0000256" key="3">
    <source>
        <dbReference type="ARBA" id="ARBA00022692"/>
    </source>
</evidence>
<keyword evidence="10" id="KW-0997">Cell inner membrane</keyword>
<evidence type="ECO:0000256" key="4">
    <source>
        <dbReference type="ARBA" id="ARBA00022960"/>
    </source>
</evidence>
<dbReference type="UniPathway" id="UPA00219"/>
<dbReference type="PANTHER" id="PTHR47019:SF1">
    <property type="entry name" value="LIPID II FLIPPASE MURJ"/>
    <property type="match status" value="1"/>
</dbReference>
<sequence length="541" mass="56982">MTPIRLIRGFLTVGLWTLASRVLGFARDIMIAATLGAGPVAEAFFVAFTLPNMFRRFFAEGAFNMAFVPLFAKRLEAGDGARDFARDAFTGLGTVLIVFTVLAELAMPWLVFAMAAGFVGDERFDLAVAYGRIGFSYIIFISLAALLAGVLNSTGRFAAAAAAPLALNVMIVGALILAERQGWPAGDVLIWTVPIAGIAQLIVVWVAAARAGFPLIPRRPRLTPELRQLAILAAPAALAGGVVQVNLVVGRQVASFYDGAIAYLSLADRLYQLPLGVVGIAIGVVLLPELSRRLTAGDTAGGAHAFNRAAEMALALTVPAAVAFVAVPEALASGLYQRGEFVAADARATAAALAIYAVGLPSFVLQKVLQPLYFAREDTKTPFRFALVSLVVNAAVAVGLAPSIGFLSAALATTVAGWVMAACLYAGTRRMGEAVHFDARFRRRLPRILVAAALMGGVLLGVEWLIRDPVWSAGDLGLLVLVGLVSYFGLGFVIGAFRPSDFRAAVQRGNRSTASPATPADAAARAAPETPHSHDRTEPRR</sequence>
<gene>
    <name evidence="10 13" type="primary">murJ</name>
    <name evidence="13" type="ORF">EKE94_12770</name>
</gene>
<evidence type="ECO:0000256" key="12">
    <source>
        <dbReference type="SAM" id="MobiDB-lite"/>
    </source>
</evidence>
<feature type="transmembrane region" description="Helical" evidence="10">
    <location>
        <begin position="229"/>
        <end position="249"/>
    </location>
</feature>
<evidence type="ECO:0000313" key="14">
    <source>
        <dbReference type="Proteomes" id="UP000285908"/>
    </source>
</evidence>
<evidence type="ECO:0000256" key="5">
    <source>
        <dbReference type="ARBA" id="ARBA00022984"/>
    </source>
</evidence>
<dbReference type="PANTHER" id="PTHR47019">
    <property type="entry name" value="LIPID II FLIPPASE MURJ"/>
    <property type="match status" value="1"/>
</dbReference>
<feature type="region of interest" description="Disordered" evidence="12">
    <location>
        <begin position="508"/>
        <end position="541"/>
    </location>
</feature>
<dbReference type="HAMAP" id="MF_02078">
    <property type="entry name" value="MurJ_MviN"/>
    <property type="match status" value="1"/>
</dbReference>
<feature type="transmembrane region" description="Helical" evidence="10">
    <location>
        <begin position="381"/>
        <end position="400"/>
    </location>
</feature>
<keyword evidence="10 11" id="KW-0813">Transport</keyword>
<accession>A0A438AFD3</accession>
<feature type="transmembrane region" description="Helical" evidence="10">
    <location>
        <begin position="269"/>
        <end position="288"/>
    </location>
</feature>
<reference evidence="13 14" key="1">
    <citation type="submission" date="2018-11" db="EMBL/GenBank/DDBJ databases">
        <title>Mesobaculum littorinae gen. nov., sp. nov., isolated from Littorina scabra that represents a novel genus of the order Rhodobacteraceae.</title>
        <authorList>
            <person name="Li F."/>
        </authorList>
    </citation>
    <scope>NUCLEOTIDE SEQUENCE [LARGE SCALE GENOMIC DNA]</scope>
    <source>
        <strain evidence="13 14">M0103</strain>
    </source>
</reference>
<dbReference type="GO" id="GO:0005886">
    <property type="term" value="C:plasma membrane"/>
    <property type="evidence" value="ECO:0007669"/>
    <property type="project" value="UniProtKB-SubCell"/>
</dbReference>
<feature type="transmembrane region" description="Helical" evidence="10">
    <location>
        <begin position="92"/>
        <end position="117"/>
    </location>
</feature>
<dbReference type="GO" id="GO:0008360">
    <property type="term" value="P:regulation of cell shape"/>
    <property type="evidence" value="ECO:0007669"/>
    <property type="project" value="UniProtKB-UniRule"/>
</dbReference>
<evidence type="ECO:0000256" key="9">
    <source>
        <dbReference type="ARBA" id="ARBA00061532"/>
    </source>
</evidence>
<protein>
    <recommendedName>
        <fullName evidence="10">Probable lipid II flippase MurJ</fullName>
    </recommendedName>
</protein>
<evidence type="ECO:0000256" key="7">
    <source>
        <dbReference type="ARBA" id="ARBA00023136"/>
    </source>
</evidence>
<keyword evidence="7 10" id="KW-0472">Membrane</keyword>
<feature type="transmembrane region" description="Helical" evidence="10">
    <location>
        <begin position="129"/>
        <end position="150"/>
    </location>
</feature>
<keyword evidence="4 10" id="KW-0133">Cell shape</keyword>
<dbReference type="GO" id="GO:0034204">
    <property type="term" value="P:lipid translocation"/>
    <property type="evidence" value="ECO:0007669"/>
    <property type="project" value="TreeGrafter"/>
</dbReference>
<evidence type="ECO:0000256" key="8">
    <source>
        <dbReference type="ARBA" id="ARBA00060041"/>
    </source>
</evidence>
<feature type="transmembrane region" description="Helical" evidence="10">
    <location>
        <begin position="406"/>
        <end position="427"/>
    </location>
</feature>
<evidence type="ECO:0000256" key="2">
    <source>
        <dbReference type="ARBA" id="ARBA00022475"/>
    </source>
</evidence>
<evidence type="ECO:0000256" key="11">
    <source>
        <dbReference type="PIRNR" id="PIRNR002869"/>
    </source>
</evidence>
<feature type="transmembrane region" description="Helical" evidence="10">
    <location>
        <begin position="309"/>
        <end position="328"/>
    </location>
</feature>
<dbReference type="NCBIfam" id="TIGR01695">
    <property type="entry name" value="murJ_mviN"/>
    <property type="match status" value="1"/>
</dbReference>
<feature type="transmembrane region" description="Helical" evidence="10">
    <location>
        <begin position="188"/>
        <end position="208"/>
    </location>
</feature>
<comment type="pathway">
    <text evidence="10">Cell wall biogenesis; peptidoglycan biosynthesis.</text>
</comment>
<name>A0A438AFD3_9RHOB</name>
<dbReference type="AlphaFoldDB" id="A0A438AFD3"/>
<keyword evidence="14" id="KW-1185">Reference proteome</keyword>
<comment type="similarity">
    <text evidence="9 10 11">Belongs to the MurJ/MviN family.</text>
</comment>
<dbReference type="CDD" id="cd13123">
    <property type="entry name" value="MATE_MurJ_like"/>
    <property type="match status" value="1"/>
</dbReference>
<evidence type="ECO:0000256" key="1">
    <source>
        <dbReference type="ARBA" id="ARBA00004651"/>
    </source>
</evidence>
<feature type="transmembrane region" description="Helical" evidence="10">
    <location>
        <begin position="448"/>
        <end position="466"/>
    </location>
</feature>
<dbReference type="GO" id="GO:0071555">
    <property type="term" value="P:cell wall organization"/>
    <property type="evidence" value="ECO:0007669"/>
    <property type="project" value="UniProtKB-UniRule"/>
</dbReference>
<keyword evidence="3 10" id="KW-0812">Transmembrane</keyword>
<dbReference type="GO" id="GO:0015648">
    <property type="term" value="F:lipid-linked peptidoglycan transporter activity"/>
    <property type="evidence" value="ECO:0007669"/>
    <property type="project" value="UniProtKB-UniRule"/>
</dbReference>
<evidence type="ECO:0000256" key="10">
    <source>
        <dbReference type="HAMAP-Rule" id="MF_02078"/>
    </source>
</evidence>
<feature type="compositionally biased region" description="Basic and acidic residues" evidence="12">
    <location>
        <begin position="531"/>
        <end position="541"/>
    </location>
</feature>
<keyword evidence="10 11" id="KW-0961">Cell wall biogenesis/degradation</keyword>
<feature type="transmembrane region" description="Helical" evidence="10">
    <location>
        <begin position="478"/>
        <end position="497"/>
    </location>
</feature>
<organism evidence="13 14">
    <name type="scientific">Mesobaculum littorinae</name>
    <dbReference type="NCBI Taxonomy" id="2486419"/>
    <lineage>
        <taxon>Bacteria</taxon>
        <taxon>Pseudomonadati</taxon>
        <taxon>Pseudomonadota</taxon>
        <taxon>Alphaproteobacteria</taxon>
        <taxon>Rhodobacterales</taxon>
        <taxon>Roseobacteraceae</taxon>
        <taxon>Mesobaculum</taxon>
    </lineage>
</organism>
<dbReference type="Proteomes" id="UP000285908">
    <property type="component" value="Unassembled WGS sequence"/>
</dbReference>
<evidence type="ECO:0000313" key="13">
    <source>
        <dbReference type="EMBL" id="RVV97421.1"/>
    </source>
</evidence>
<dbReference type="PRINTS" id="PR01806">
    <property type="entry name" value="VIRFACTRMVIN"/>
</dbReference>
<keyword evidence="2 10" id="KW-1003">Cell membrane</keyword>